<name>A0A438FXV4_VITVI</name>
<keyword evidence="3" id="KW-0732">Signal</keyword>
<dbReference type="PANTHER" id="PTHR33107">
    <property type="entry name" value="KUNITZ TRYPSIN INHIBITOR 2"/>
    <property type="match status" value="1"/>
</dbReference>
<sequence>MKVPFQFSALLFLLLSSSLTLSKPSPVTDVEESLQDSNGLPIRFLPVDPKDKVIRLSSDMNIAFHTATTCVQSMAWFGDISQITGRRYATIGVLIGHPGINTLVCGNVGVFYEDGNQWLGLNDEPLIVKFRKG</sequence>
<dbReference type="InterPro" id="IPR011065">
    <property type="entry name" value="Kunitz_inhibitor_STI-like_sf"/>
</dbReference>
<comment type="similarity">
    <text evidence="1">Belongs to the protease inhibitor I3 (leguminous Kunitz-type inhibitor) family.</text>
</comment>
<feature type="chain" id="PRO_5019071629" evidence="3">
    <location>
        <begin position="23"/>
        <end position="133"/>
    </location>
</feature>
<dbReference type="InterPro" id="IPR002160">
    <property type="entry name" value="Prot_inh_Kunz-lg"/>
</dbReference>
<protein>
    <submittedName>
        <fullName evidence="4">Alpha-amylase/subtilisin inhibitor</fullName>
    </submittedName>
</protein>
<reference evidence="4 5" key="1">
    <citation type="journal article" date="2018" name="PLoS Genet.">
        <title>Population sequencing reveals clonal diversity and ancestral inbreeding in the grapevine cultivar Chardonnay.</title>
        <authorList>
            <person name="Roach M.J."/>
            <person name="Johnson D.L."/>
            <person name="Bohlmann J."/>
            <person name="van Vuuren H.J."/>
            <person name="Jones S.J."/>
            <person name="Pretorius I.S."/>
            <person name="Schmidt S.A."/>
            <person name="Borneman A.R."/>
        </authorList>
    </citation>
    <scope>NUCLEOTIDE SEQUENCE [LARGE SCALE GENOMIC DNA]</scope>
    <source>
        <strain evidence="5">cv. Chardonnay</strain>
        <tissue evidence="4">Leaf</tissue>
    </source>
</reference>
<dbReference type="SMART" id="SM00452">
    <property type="entry name" value="STI"/>
    <property type="match status" value="1"/>
</dbReference>
<dbReference type="EMBL" id="QGNW01000705">
    <property type="protein sequence ID" value="RVW64791.1"/>
    <property type="molecule type" value="Genomic_DNA"/>
</dbReference>
<organism evidence="4 5">
    <name type="scientific">Vitis vinifera</name>
    <name type="common">Grape</name>
    <dbReference type="NCBI Taxonomy" id="29760"/>
    <lineage>
        <taxon>Eukaryota</taxon>
        <taxon>Viridiplantae</taxon>
        <taxon>Streptophyta</taxon>
        <taxon>Embryophyta</taxon>
        <taxon>Tracheophyta</taxon>
        <taxon>Spermatophyta</taxon>
        <taxon>Magnoliopsida</taxon>
        <taxon>eudicotyledons</taxon>
        <taxon>Gunneridae</taxon>
        <taxon>Pentapetalae</taxon>
        <taxon>rosids</taxon>
        <taxon>Vitales</taxon>
        <taxon>Vitaceae</taxon>
        <taxon>Viteae</taxon>
        <taxon>Vitis</taxon>
    </lineage>
</organism>
<dbReference type="Pfam" id="PF00197">
    <property type="entry name" value="Kunitz_legume"/>
    <property type="match status" value="1"/>
</dbReference>
<dbReference type="Proteomes" id="UP000288805">
    <property type="component" value="Unassembled WGS sequence"/>
</dbReference>
<dbReference type="Gene3D" id="2.80.10.50">
    <property type="match status" value="2"/>
</dbReference>
<dbReference type="SUPFAM" id="SSF50386">
    <property type="entry name" value="STI-like"/>
    <property type="match status" value="1"/>
</dbReference>
<accession>A0A438FXV4</accession>
<evidence type="ECO:0000256" key="1">
    <source>
        <dbReference type="ARBA" id="ARBA00005440"/>
    </source>
</evidence>
<evidence type="ECO:0000256" key="2">
    <source>
        <dbReference type="ARBA" id="ARBA00023157"/>
    </source>
</evidence>
<dbReference type="PANTHER" id="PTHR33107:SF81">
    <property type="entry name" value="TRYPSIN INHIBITOR A"/>
    <property type="match status" value="1"/>
</dbReference>
<evidence type="ECO:0000313" key="5">
    <source>
        <dbReference type="Proteomes" id="UP000288805"/>
    </source>
</evidence>
<keyword evidence="2" id="KW-1015">Disulfide bond</keyword>
<feature type="signal peptide" evidence="3">
    <location>
        <begin position="1"/>
        <end position="22"/>
    </location>
</feature>
<evidence type="ECO:0000313" key="4">
    <source>
        <dbReference type="EMBL" id="RVW64791.1"/>
    </source>
</evidence>
<dbReference type="GO" id="GO:0004866">
    <property type="term" value="F:endopeptidase inhibitor activity"/>
    <property type="evidence" value="ECO:0007669"/>
    <property type="project" value="InterPro"/>
</dbReference>
<dbReference type="AlphaFoldDB" id="A0A438FXV4"/>
<evidence type="ECO:0000256" key="3">
    <source>
        <dbReference type="SAM" id="SignalP"/>
    </source>
</evidence>
<proteinExistence type="inferred from homology"/>
<gene>
    <name evidence="4" type="primary">RASI</name>
    <name evidence="4" type="ORF">CK203_061969</name>
</gene>
<comment type="caution">
    <text evidence="4">The sequence shown here is derived from an EMBL/GenBank/DDBJ whole genome shotgun (WGS) entry which is preliminary data.</text>
</comment>